<gene>
    <name evidence="2" type="ORF">CLV58_101174</name>
</gene>
<sequence length="569" mass="60765">MAAPDDTQLRGLINSNLPDSPPNRPRRIKAAILRATLFAAIDWVKTGINNNLTTWLRLSDRQPGGANTDAVYRTAKTVLGRDYSNGTAASLEATDAWLDTLNGNRVSPFFTITNSTDGLAATRYFAIGELPAGTGGTFDFAQVAFIGKPWDNGGGSPIELDLYFANRGGFRYQYTSRGDANATGIICQQMSDGRTVIYMVSDNNFKAISARFVNFAQAIIYSTPTYTTNLLGTEVFNSTKPSQYKPIQAFRQRFPSFTITNGDGGFPPAPITEPGSAQLSLGANWIGGSSELAFINSNISGSGFSFWQQAGAATKRLLAFLNGNGDLILGGSGGGASEKLHVIGNFLLNGILKFPFALANKKIALLDPNGNDHQFDGFGYDANGMRYQIDATTNNHIFYAGTSSATSVELMRIQGNGRVGINRSNLAYPFDAGGNNPPDSIVAQFINLTGGGGGNGGFIRLAQVDAGNWDLGVLNNNHFIIRGWNGAGAIVERARFTPDGRFLIGQTVPNDRDLLQVNGSISGKVSRQGGDAQSSELAADCWRVVHNTSTGQTRLVVNIGGSIKSMLFQ</sequence>
<keyword evidence="3" id="KW-1185">Reference proteome</keyword>
<feature type="region of interest" description="Disordered" evidence="1">
    <location>
        <begin position="1"/>
        <end position="25"/>
    </location>
</feature>
<evidence type="ECO:0000313" key="2">
    <source>
        <dbReference type="EMBL" id="PRY47108.1"/>
    </source>
</evidence>
<dbReference type="Proteomes" id="UP000238375">
    <property type="component" value="Unassembled WGS sequence"/>
</dbReference>
<dbReference type="EMBL" id="PVTE01000001">
    <property type="protein sequence ID" value="PRY47108.1"/>
    <property type="molecule type" value="Genomic_DNA"/>
</dbReference>
<evidence type="ECO:0000313" key="3">
    <source>
        <dbReference type="Proteomes" id="UP000238375"/>
    </source>
</evidence>
<comment type="caution">
    <text evidence="2">The sequence shown here is derived from an EMBL/GenBank/DDBJ whole genome shotgun (WGS) entry which is preliminary data.</text>
</comment>
<organism evidence="2 3">
    <name type="scientific">Spirosoma oryzae</name>
    <dbReference type="NCBI Taxonomy" id="1469603"/>
    <lineage>
        <taxon>Bacteria</taxon>
        <taxon>Pseudomonadati</taxon>
        <taxon>Bacteroidota</taxon>
        <taxon>Cytophagia</taxon>
        <taxon>Cytophagales</taxon>
        <taxon>Cytophagaceae</taxon>
        <taxon>Spirosoma</taxon>
    </lineage>
</organism>
<accession>A0A2T0TNK0</accession>
<protein>
    <submittedName>
        <fullName evidence="2">Uncharacterized protein</fullName>
    </submittedName>
</protein>
<dbReference type="OrthoDB" id="935488at2"/>
<reference evidence="2 3" key="1">
    <citation type="submission" date="2018-03" db="EMBL/GenBank/DDBJ databases">
        <title>Genomic Encyclopedia of Archaeal and Bacterial Type Strains, Phase II (KMG-II): from individual species to whole genera.</title>
        <authorList>
            <person name="Goeker M."/>
        </authorList>
    </citation>
    <scope>NUCLEOTIDE SEQUENCE [LARGE SCALE GENOMIC DNA]</scope>
    <source>
        <strain evidence="2 3">DSM 28354</strain>
    </source>
</reference>
<evidence type="ECO:0000256" key="1">
    <source>
        <dbReference type="SAM" id="MobiDB-lite"/>
    </source>
</evidence>
<dbReference type="AlphaFoldDB" id="A0A2T0TNK0"/>
<name>A0A2T0TNK0_9BACT</name>
<proteinExistence type="predicted"/>
<dbReference type="RefSeq" id="WP_106135864.1">
    <property type="nucleotide sequence ID" value="NZ_PVTE01000001.1"/>
</dbReference>